<reference evidence="3 4" key="1">
    <citation type="submission" date="2015-11" db="EMBL/GenBank/DDBJ databases">
        <title>Description and complete genome sequence of a novel strain predominating in hypersaline microbial mats and representing a new family of the Bacteriodetes phylum.</title>
        <authorList>
            <person name="Spring S."/>
            <person name="Bunk B."/>
            <person name="Sproer C."/>
            <person name="Klenk H.-P."/>
        </authorList>
    </citation>
    <scope>NUCLEOTIDE SEQUENCE [LARGE SCALE GENOMIC DNA]</scope>
    <source>
        <strain evidence="3 4">L21-Spi-D4</strain>
    </source>
</reference>
<dbReference type="AlphaFoldDB" id="A0A0S2I1C4"/>
<dbReference type="Pfam" id="PF01979">
    <property type="entry name" value="Amidohydro_1"/>
    <property type="match status" value="1"/>
</dbReference>
<feature type="domain" description="Amidohydrolase-related" evidence="2">
    <location>
        <begin position="52"/>
        <end position="374"/>
    </location>
</feature>
<dbReference type="Proteomes" id="UP000064893">
    <property type="component" value="Chromosome"/>
</dbReference>
<gene>
    <name evidence="3" type="ORF">L21SP5_02422</name>
</gene>
<dbReference type="RefSeq" id="WP_057953454.1">
    <property type="nucleotide sequence ID" value="NZ_CP013118.1"/>
</dbReference>
<protein>
    <submittedName>
        <fullName evidence="3">8-oxoguanine deaminase</fullName>
        <ecNumber evidence="3">3.5.4.32</ecNumber>
    </submittedName>
</protein>
<evidence type="ECO:0000313" key="4">
    <source>
        <dbReference type="Proteomes" id="UP000064893"/>
    </source>
</evidence>
<dbReference type="STRING" id="1307839.L21SP5_02422"/>
<sequence length="389" mass="43780">MRRISANYVFPVDGPPIRNGIVEAEDDGTIKKVYDFGGQMKELAHTEFLNGILVPGFINMHTHLEYAWMKQIEPAGKGMRYFIEYMMASEKPDEYMKSIKDADKYMYRTGTVAIADIANTSITKEIKAHSPIRYHTFAELTGLKSDIAGERLKLIKEVAKDFTEAGLPASITPHAPYSISAELWKMLDKTIDSNQVLSIHNQESREENEMFTHGKGALLEFFRKKDIIDKQWQPTGTTALQSLPSFMDSHPLLLIHNTNTQKSDINYLLKHRRAKTGWVLCPTSNEQITGELPDIELLETTKFPLMLGTDSTASGKSLSLLEEMKLLQQKLNLPFNKLLSWATINGAEFMGWDDLGSFAPGKKPGINLVSGFDFKSNTLKSTAKVRKVL</sequence>
<dbReference type="PANTHER" id="PTHR43794">
    <property type="entry name" value="AMINOHYDROLASE SSNA-RELATED"/>
    <property type="match status" value="1"/>
</dbReference>
<name>A0A0S2I1C4_9BACT</name>
<dbReference type="KEGG" id="blq:L21SP5_02422"/>
<dbReference type="PATRIC" id="fig|1307839.3.peg.2541"/>
<dbReference type="EMBL" id="CP013118">
    <property type="protein sequence ID" value="ALO16050.1"/>
    <property type="molecule type" value="Genomic_DNA"/>
</dbReference>
<dbReference type="GO" id="GO:0102127">
    <property type="term" value="F:8-oxoguanine deaminase activity"/>
    <property type="evidence" value="ECO:0007669"/>
    <property type="project" value="UniProtKB-EC"/>
</dbReference>
<dbReference type="SUPFAM" id="SSF51556">
    <property type="entry name" value="Metallo-dependent hydrolases"/>
    <property type="match status" value="1"/>
</dbReference>
<keyword evidence="1 3" id="KW-0378">Hydrolase</keyword>
<dbReference type="InterPro" id="IPR011059">
    <property type="entry name" value="Metal-dep_hydrolase_composite"/>
</dbReference>
<dbReference type="OrthoDB" id="9807210at2"/>
<dbReference type="InterPro" id="IPR032466">
    <property type="entry name" value="Metal_Hydrolase"/>
</dbReference>
<dbReference type="Gene3D" id="3.20.20.140">
    <property type="entry name" value="Metal-dependent hydrolases"/>
    <property type="match status" value="1"/>
</dbReference>
<dbReference type="Gene3D" id="2.30.40.10">
    <property type="entry name" value="Urease, subunit C, domain 1"/>
    <property type="match status" value="1"/>
</dbReference>
<accession>A0A0S2I1C4</accession>
<dbReference type="EC" id="3.5.4.32" evidence="3"/>
<dbReference type="InterPro" id="IPR050287">
    <property type="entry name" value="MTA/SAH_deaminase"/>
</dbReference>
<dbReference type="PANTHER" id="PTHR43794:SF11">
    <property type="entry name" value="AMIDOHYDROLASE-RELATED DOMAIN-CONTAINING PROTEIN"/>
    <property type="match status" value="1"/>
</dbReference>
<evidence type="ECO:0000259" key="2">
    <source>
        <dbReference type="Pfam" id="PF01979"/>
    </source>
</evidence>
<keyword evidence="4" id="KW-1185">Reference proteome</keyword>
<evidence type="ECO:0000313" key="3">
    <source>
        <dbReference type="EMBL" id="ALO16050.1"/>
    </source>
</evidence>
<evidence type="ECO:0000256" key="1">
    <source>
        <dbReference type="ARBA" id="ARBA00022801"/>
    </source>
</evidence>
<organism evidence="3 4">
    <name type="scientific">Salinivirga cyanobacteriivorans</name>
    <dbReference type="NCBI Taxonomy" id="1307839"/>
    <lineage>
        <taxon>Bacteria</taxon>
        <taxon>Pseudomonadati</taxon>
        <taxon>Bacteroidota</taxon>
        <taxon>Bacteroidia</taxon>
        <taxon>Bacteroidales</taxon>
        <taxon>Salinivirgaceae</taxon>
        <taxon>Salinivirga</taxon>
    </lineage>
</organism>
<proteinExistence type="predicted"/>
<dbReference type="InterPro" id="IPR006680">
    <property type="entry name" value="Amidohydro-rel"/>
</dbReference>